<dbReference type="Gene3D" id="1.20.140.40">
    <property type="entry name" value="Invertase/pectin methylesterase inhibitor family protein"/>
    <property type="match status" value="1"/>
</dbReference>
<keyword evidence="2" id="KW-1015">Disulfide bond</keyword>
<keyword evidence="7" id="KW-1185">Reference proteome</keyword>
<name>A0ABD3CXD0_9LAMI</name>
<reference evidence="7" key="1">
    <citation type="journal article" date="2024" name="IScience">
        <title>Strigolactones Initiate the Formation of Haustorium-like Structures in Castilleja.</title>
        <authorList>
            <person name="Buerger M."/>
            <person name="Peterson D."/>
            <person name="Chory J."/>
        </authorList>
    </citation>
    <scope>NUCLEOTIDE SEQUENCE [LARGE SCALE GENOMIC DNA]</scope>
</reference>
<feature type="chain" id="PRO_5044815452" description="Pectinesterase inhibitor domain-containing protein" evidence="4">
    <location>
        <begin position="22"/>
        <end position="172"/>
    </location>
</feature>
<gene>
    <name evidence="6" type="ORF">CASFOL_021719</name>
</gene>
<dbReference type="InterPro" id="IPR035513">
    <property type="entry name" value="Invertase/methylesterase_inhib"/>
</dbReference>
<sequence>MKISIIISFILFAPTITHTNAKPQQNDQTLIETTCKHTPNYPLCIKTIRAEPTSSNADVAGLGLILVEAVKAKSKVALFAARRLGRSQPKLAKPLKECADVYKAVIEADAPEAEQSIRGDPKFAENGMADAAVEADVCEAAFRGVAKSPLTAANNAVRDLAVVARAVIRNLL</sequence>
<dbReference type="Pfam" id="PF04043">
    <property type="entry name" value="PMEI"/>
    <property type="match status" value="1"/>
</dbReference>
<protein>
    <recommendedName>
        <fullName evidence="5">Pectinesterase inhibitor domain-containing protein</fullName>
    </recommendedName>
</protein>
<accession>A0ABD3CXD0</accession>
<dbReference type="InterPro" id="IPR006501">
    <property type="entry name" value="Pectinesterase_inhib_dom"/>
</dbReference>
<dbReference type="Proteomes" id="UP001632038">
    <property type="component" value="Unassembled WGS sequence"/>
</dbReference>
<evidence type="ECO:0000256" key="3">
    <source>
        <dbReference type="ARBA" id="ARBA00038471"/>
    </source>
</evidence>
<feature type="signal peptide" evidence="4">
    <location>
        <begin position="1"/>
        <end position="21"/>
    </location>
</feature>
<evidence type="ECO:0000256" key="2">
    <source>
        <dbReference type="ARBA" id="ARBA00023157"/>
    </source>
</evidence>
<dbReference type="NCBIfam" id="TIGR01614">
    <property type="entry name" value="PME_inhib"/>
    <property type="match status" value="1"/>
</dbReference>
<dbReference type="AlphaFoldDB" id="A0ABD3CXD0"/>
<evidence type="ECO:0000256" key="4">
    <source>
        <dbReference type="SAM" id="SignalP"/>
    </source>
</evidence>
<keyword evidence="1 4" id="KW-0732">Signal</keyword>
<dbReference type="EMBL" id="JAVIJP010000028">
    <property type="protein sequence ID" value="KAL3634665.1"/>
    <property type="molecule type" value="Genomic_DNA"/>
</dbReference>
<dbReference type="SUPFAM" id="SSF101148">
    <property type="entry name" value="Plant invertase/pectin methylesterase inhibitor"/>
    <property type="match status" value="1"/>
</dbReference>
<dbReference type="FunFam" id="1.20.140.40:FF:000009">
    <property type="entry name" value="Invertase/pectin methylesterase inhibitor family protein"/>
    <property type="match status" value="1"/>
</dbReference>
<comment type="similarity">
    <text evidence="3">Belongs to the PMEI family.</text>
</comment>
<organism evidence="6 7">
    <name type="scientific">Castilleja foliolosa</name>
    <dbReference type="NCBI Taxonomy" id="1961234"/>
    <lineage>
        <taxon>Eukaryota</taxon>
        <taxon>Viridiplantae</taxon>
        <taxon>Streptophyta</taxon>
        <taxon>Embryophyta</taxon>
        <taxon>Tracheophyta</taxon>
        <taxon>Spermatophyta</taxon>
        <taxon>Magnoliopsida</taxon>
        <taxon>eudicotyledons</taxon>
        <taxon>Gunneridae</taxon>
        <taxon>Pentapetalae</taxon>
        <taxon>asterids</taxon>
        <taxon>lamiids</taxon>
        <taxon>Lamiales</taxon>
        <taxon>Orobanchaceae</taxon>
        <taxon>Pedicularideae</taxon>
        <taxon>Castillejinae</taxon>
        <taxon>Castilleja</taxon>
    </lineage>
</organism>
<dbReference type="PANTHER" id="PTHR35357:SF8">
    <property type="entry name" value="OS01G0111000 PROTEIN"/>
    <property type="match status" value="1"/>
</dbReference>
<evidence type="ECO:0000259" key="5">
    <source>
        <dbReference type="SMART" id="SM00856"/>
    </source>
</evidence>
<dbReference type="SMART" id="SM00856">
    <property type="entry name" value="PMEI"/>
    <property type="match status" value="1"/>
</dbReference>
<evidence type="ECO:0000313" key="7">
    <source>
        <dbReference type="Proteomes" id="UP001632038"/>
    </source>
</evidence>
<proteinExistence type="inferred from homology"/>
<evidence type="ECO:0000313" key="6">
    <source>
        <dbReference type="EMBL" id="KAL3634665.1"/>
    </source>
</evidence>
<dbReference type="CDD" id="cd15796">
    <property type="entry name" value="CIF_like"/>
    <property type="match status" value="1"/>
</dbReference>
<feature type="domain" description="Pectinesterase inhibitor" evidence="5">
    <location>
        <begin position="26"/>
        <end position="167"/>
    </location>
</feature>
<evidence type="ECO:0000256" key="1">
    <source>
        <dbReference type="ARBA" id="ARBA00022729"/>
    </source>
</evidence>
<comment type="caution">
    <text evidence="6">The sequence shown here is derived from an EMBL/GenBank/DDBJ whole genome shotgun (WGS) entry which is preliminary data.</text>
</comment>
<dbReference type="PANTHER" id="PTHR35357">
    <property type="entry name" value="OS02G0537100 PROTEIN"/>
    <property type="match status" value="1"/>
</dbReference>
<dbReference type="InterPro" id="IPR034087">
    <property type="entry name" value="C/VIF1"/>
</dbReference>